<evidence type="ECO:0000256" key="10">
    <source>
        <dbReference type="ARBA" id="ARBA00022852"/>
    </source>
</evidence>
<dbReference type="CDD" id="cd01215">
    <property type="entry name" value="PTB_Dab"/>
    <property type="match status" value="1"/>
</dbReference>
<dbReference type="Proteomes" id="UP000031443">
    <property type="component" value="Unassembled WGS sequence"/>
</dbReference>
<dbReference type="GO" id="GO:0031640">
    <property type="term" value="P:killing of cells of another organism"/>
    <property type="evidence" value="ECO:0007669"/>
    <property type="project" value="UniProtKB-KW"/>
</dbReference>
<dbReference type="InterPro" id="IPR020863">
    <property type="entry name" value="MACPF_CS"/>
</dbReference>
<dbReference type="SMART" id="SM00457">
    <property type="entry name" value="MACPF"/>
    <property type="match status" value="1"/>
</dbReference>
<dbReference type="AlphaFoldDB" id="M7BDP7"/>
<evidence type="ECO:0000259" key="14">
    <source>
        <dbReference type="PROSITE" id="PS01179"/>
    </source>
</evidence>
<sequence length="1015" mass="111483">GSEKTDEFLLARFKGDGVRYKAKLIGIDDVPEARGDKMSQDSMMKLKGMAVAARSQGQHKQKIWVNISLSGIKIIDEKTGVIEHEHPVNKISFIARDVTDNRAFGYVCGGEGQHQFFAIKTAQQNGSDALTDQVDKLKLGVDQMDLFGDMSTPPDLNSPTESKDILLVDLNSEIENNQTSVKESPFLNGITSSLPRPKSQTPFLPESSLTTSLSFFPIPNPDPFSDDPFTQPDQSAQPSFDSLKSSLQKKESLSFLGNGAVNGDIDYFGKEFDQISNRTGKQEIQTSPWLLESKPKQLAARTQNGVPEREQNGFLTKSSSNLFAESPSKGLSLQNGVKLDSDSNVQLMSHDSITISPPPQSTKPGRGRRTVQTAANDLFGSDLFASTATEAPGLTSPAAQPALVQTNPLDLFQTSPTIGPLAGLGGLPGTSPTPWSQQSSVFNPTTSVFPGSIMGAQPTGFTQPLAFSAPQAVSGWGQPASFGAPSPSQSPGLWGQPAHVSPTPWAQPAAIGNPFQTSMFPSTTQPPAMLSSVSATSPPQPPPRTAPPKEPSKKESDAFTALDPLGDKEKKDVKEMFKDFQLTKPPAVPARRGEQQQSRLGASGAFTSYFNSKVGILQDHADHNDLAANQLSTKISEPPKPAPRQSTLPASKPDALFENPFQTDPFSTSSQPSFRSRSVQQFGQFRGKQCLEPLGDTQSCKTSTACPEEQEIDCGADFRCDSAEKRFTTEFYYDRVTMIKEIYHEKQEYFSVSMSVKYTPTENNQATSINSSFGYQFSRNESLNYILRYSKERKQTFLHVKGKIQLGRFQMRSQRVQLTDAFLEDVKYLPTEYDKGEYFRFLEMYGTHYAVSGTVGGKYELLYVLDNYAMKLKGVKEDDVKKCLGYHLDVSLVNKELDFQGGVKGGKCKSIIRKSNYTHDDDEVIDDIISLVEGGKIDFSVKIKEMLLRNAKVVDVEDYIQWANSLIDAPVVIQQKVFLMKAIQPSKTCMNAAIILLLKVPVGRREISPMELYAS</sequence>
<organism evidence="16 17">
    <name type="scientific">Chelonia mydas</name>
    <name type="common">Green sea-turtle</name>
    <name type="synonym">Chelonia agassizi</name>
    <dbReference type="NCBI Taxonomy" id="8469"/>
    <lineage>
        <taxon>Eukaryota</taxon>
        <taxon>Metazoa</taxon>
        <taxon>Chordata</taxon>
        <taxon>Craniata</taxon>
        <taxon>Vertebrata</taxon>
        <taxon>Euteleostomi</taxon>
        <taxon>Archelosauria</taxon>
        <taxon>Testudinata</taxon>
        <taxon>Testudines</taxon>
        <taxon>Cryptodira</taxon>
        <taxon>Durocryptodira</taxon>
        <taxon>Americhelydia</taxon>
        <taxon>Chelonioidea</taxon>
        <taxon>Cheloniidae</taxon>
        <taxon>Chelonia</taxon>
    </lineage>
</organism>
<evidence type="ECO:0000256" key="12">
    <source>
        <dbReference type="ARBA" id="ARBA00023157"/>
    </source>
</evidence>
<dbReference type="GO" id="GO:0045807">
    <property type="term" value="P:positive regulation of endocytosis"/>
    <property type="evidence" value="ECO:0007669"/>
    <property type="project" value="TreeGrafter"/>
</dbReference>
<dbReference type="EMBL" id="KB550905">
    <property type="protein sequence ID" value="EMP30268.1"/>
    <property type="molecule type" value="Genomic_DNA"/>
</dbReference>
<comment type="subcellular location">
    <subcellularLocation>
        <location evidence="2">Cytoplasm</location>
    </subcellularLocation>
    <subcellularLocation>
        <location evidence="1">Membrane</location>
    </subcellularLocation>
    <subcellularLocation>
        <location evidence="3">Secreted</location>
    </subcellularLocation>
</comment>
<reference evidence="17" key="1">
    <citation type="journal article" date="2013" name="Nat. Genet.">
        <title>The draft genomes of soft-shell turtle and green sea turtle yield insights into the development and evolution of the turtle-specific body plan.</title>
        <authorList>
            <person name="Wang Z."/>
            <person name="Pascual-Anaya J."/>
            <person name="Zadissa A."/>
            <person name="Li W."/>
            <person name="Niimura Y."/>
            <person name="Huang Z."/>
            <person name="Li C."/>
            <person name="White S."/>
            <person name="Xiong Z."/>
            <person name="Fang D."/>
            <person name="Wang B."/>
            <person name="Ming Y."/>
            <person name="Chen Y."/>
            <person name="Zheng Y."/>
            <person name="Kuraku S."/>
            <person name="Pignatelli M."/>
            <person name="Herrero J."/>
            <person name="Beal K."/>
            <person name="Nozawa M."/>
            <person name="Li Q."/>
            <person name="Wang J."/>
            <person name="Zhang H."/>
            <person name="Yu L."/>
            <person name="Shigenobu S."/>
            <person name="Wang J."/>
            <person name="Liu J."/>
            <person name="Flicek P."/>
            <person name="Searle S."/>
            <person name="Wang J."/>
            <person name="Kuratani S."/>
            <person name="Yin Y."/>
            <person name="Aken B."/>
            <person name="Zhang G."/>
            <person name="Irie N."/>
        </authorList>
    </citation>
    <scope>NUCLEOTIDE SEQUENCE [LARGE SCALE GENOMIC DNA]</scope>
</reference>
<dbReference type="GO" id="GO:0005905">
    <property type="term" value="C:clathrin-coated pit"/>
    <property type="evidence" value="ECO:0007669"/>
    <property type="project" value="TreeGrafter"/>
</dbReference>
<dbReference type="PANTHER" id="PTHR47695:SF5">
    <property type="entry name" value="DISABLED HOMOLOG 2"/>
    <property type="match status" value="1"/>
</dbReference>
<evidence type="ECO:0000256" key="2">
    <source>
        <dbReference type="ARBA" id="ARBA00004496"/>
    </source>
</evidence>
<evidence type="ECO:0000256" key="7">
    <source>
        <dbReference type="ARBA" id="ARBA00022525"/>
    </source>
</evidence>
<proteinExistence type="inferred from homology"/>
<keyword evidence="9" id="KW-0221">Differentiation</keyword>
<feature type="compositionally biased region" description="Polar residues" evidence="13">
    <location>
        <begin position="514"/>
        <end position="526"/>
    </location>
</feature>
<feature type="compositionally biased region" description="Polar residues" evidence="13">
    <location>
        <begin position="189"/>
        <end position="214"/>
    </location>
</feature>
<keyword evidence="12" id="KW-1015">Disulfide bond</keyword>
<dbReference type="InterPro" id="IPR006020">
    <property type="entry name" value="PTB/PI_dom"/>
</dbReference>
<dbReference type="InterPro" id="IPR011993">
    <property type="entry name" value="PH-like_dom_sf"/>
</dbReference>
<keyword evidence="17" id="KW-1185">Reference proteome</keyword>
<keyword evidence="8" id="KW-0597">Phosphoprotein</keyword>
<feature type="region of interest" description="Disordered" evidence="13">
    <location>
        <begin position="414"/>
        <end position="443"/>
    </location>
</feature>
<feature type="region of interest" description="Disordered" evidence="13">
    <location>
        <begin position="478"/>
        <end position="568"/>
    </location>
</feature>
<dbReference type="GO" id="GO:0005576">
    <property type="term" value="C:extracellular region"/>
    <property type="evidence" value="ECO:0007669"/>
    <property type="project" value="UniProtKB-SubCell"/>
</dbReference>
<feature type="non-terminal residue" evidence="16">
    <location>
        <position position="1"/>
    </location>
</feature>
<name>M7BDP7_CHEMY</name>
<dbReference type="SMART" id="SM00462">
    <property type="entry name" value="PTB"/>
    <property type="match status" value="1"/>
</dbReference>
<dbReference type="Gene3D" id="2.30.29.30">
    <property type="entry name" value="Pleckstrin-homology domain (PH domain)/Phosphotyrosine-binding domain (PTB)"/>
    <property type="match status" value="1"/>
</dbReference>
<dbReference type="Pfam" id="PF01823">
    <property type="entry name" value="MACPF"/>
    <property type="match status" value="1"/>
</dbReference>
<feature type="domain" description="MACPF" evidence="15">
    <location>
        <begin position="665"/>
        <end position="1015"/>
    </location>
</feature>
<gene>
    <name evidence="16" type="ORF">UY3_12593</name>
</gene>
<evidence type="ECO:0000256" key="11">
    <source>
        <dbReference type="ARBA" id="ARBA00023136"/>
    </source>
</evidence>
<keyword evidence="7" id="KW-0964">Secreted</keyword>
<dbReference type="FunFam" id="2.30.29.30:FF:000035">
    <property type="entry name" value="Disabled homolog 2 isoform 1"/>
    <property type="match status" value="1"/>
</dbReference>
<dbReference type="PANTHER" id="PTHR47695">
    <property type="entry name" value="PID DOMAIN-CONTAINING PROTEIN"/>
    <property type="match status" value="1"/>
</dbReference>
<evidence type="ECO:0000256" key="6">
    <source>
        <dbReference type="ARBA" id="ARBA00022490"/>
    </source>
</evidence>
<feature type="compositionally biased region" description="Polar residues" evidence="13">
    <location>
        <begin position="231"/>
        <end position="240"/>
    </location>
</feature>
<dbReference type="GO" id="GO:0030154">
    <property type="term" value="P:cell differentiation"/>
    <property type="evidence" value="ECO:0007669"/>
    <property type="project" value="UniProtKB-KW"/>
</dbReference>
<feature type="compositionally biased region" description="Pro residues" evidence="13">
    <location>
        <begin position="538"/>
        <end position="549"/>
    </location>
</feature>
<evidence type="ECO:0000256" key="5">
    <source>
        <dbReference type="ARBA" id="ARBA00022473"/>
    </source>
</evidence>
<dbReference type="PROSITE" id="PS01179">
    <property type="entry name" value="PID"/>
    <property type="match status" value="1"/>
</dbReference>
<evidence type="ECO:0000313" key="16">
    <source>
        <dbReference type="EMBL" id="EMP30268.1"/>
    </source>
</evidence>
<dbReference type="eggNOG" id="KOG3535">
    <property type="taxonomic scope" value="Eukaryota"/>
</dbReference>
<dbReference type="GO" id="GO:0010718">
    <property type="term" value="P:positive regulation of epithelial to mesenchymal transition"/>
    <property type="evidence" value="ECO:0007669"/>
    <property type="project" value="TreeGrafter"/>
</dbReference>
<evidence type="ECO:0000256" key="4">
    <source>
        <dbReference type="ARBA" id="ARBA00009214"/>
    </source>
</evidence>
<evidence type="ECO:0000256" key="1">
    <source>
        <dbReference type="ARBA" id="ARBA00004370"/>
    </source>
</evidence>
<dbReference type="GO" id="GO:0090090">
    <property type="term" value="P:negative regulation of canonical Wnt signaling pathway"/>
    <property type="evidence" value="ECO:0007669"/>
    <property type="project" value="TreeGrafter"/>
</dbReference>
<keyword evidence="10" id="KW-0204">Cytolysis</keyword>
<dbReference type="PROSITE" id="PS51412">
    <property type="entry name" value="MACPF_2"/>
    <property type="match status" value="1"/>
</dbReference>
<evidence type="ECO:0000256" key="8">
    <source>
        <dbReference type="ARBA" id="ARBA00022553"/>
    </source>
</evidence>
<feature type="region of interest" description="Disordered" evidence="13">
    <location>
        <begin position="633"/>
        <end position="659"/>
    </location>
</feature>
<dbReference type="InterPro" id="IPR020864">
    <property type="entry name" value="MACPF"/>
</dbReference>
<dbReference type="Pfam" id="PF21792">
    <property type="entry name" value="DAB2_SBM"/>
    <property type="match status" value="1"/>
</dbReference>
<feature type="region of interest" description="Disordered" evidence="13">
    <location>
        <begin position="295"/>
        <end position="314"/>
    </location>
</feature>
<keyword evidence="11" id="KW-0472">Membrane</keyword>
<evidence type="ECO:0000256" key="9">
    <source>
        <dbReference type="ARBA" id="ARBA00022782"/>
    </source>
</evidence>
<evidence type="ECO:0000313" key="17">
    <source>
        <dbReference type="Proteomes" id="UP000031443"/>
    </source>
</evidence>
<keyword evidence="5" id="KW-0217">Developmental protein</keyword>
<dbReference type="PROSITE" id="PS00279">
    <property type="entry name" value="MACPF_1"/>
    <property type="match status" value="1"/>
</dbReference>
<evidence type="ECO:0000256" key="13">
    <source>
        <dbReference type="SAM" id="MobiDB-lite"/>
    </source>
</evidence>
<dbReference type="GO" id="GO:0005737">
    <property type="term" value="C:cytoplasm"/>
    <property type="evidence" value="ECO:0007669"/>
    <property type="project" value="UniProtKB-SubCell"/>
</dbReference>
<evidence type="ECO:0000259" key="15">
    <source>
        <dbReference type="PROSITE" id="PS51412"/>
    </source>
</evidence>
<accession>M7BDP7</accession>
<dbReference type="InterPro" id="IPR048559">
    <property type="entry name" value="DAB1/2_SBM"/>
</dbReference>
<feature type="domain" description="PID" evidence="14">
    <location>
        <begin position="15"/>
        <end position="123"/>
    </location>
</feature>
<evidence type="ECO:0000256" key="3">
    <source>
        <dbReference type="ARBA" id="ARBA00004613"/>
    </source>
</evidence>
<feature type="region of interest" description="Disordered" evidence="13">
    <location>
        <begin position="349"/>
        <end position="369"/>
    </location>
</feature>
<dbReference type="STRING" id="8469.M7BDP7"/>
<protein>
    <submittedName>
        <fullName evidence="16">Disabled like protein 2</fullName>
    </submittedName>
</protein>
<dbReference type="GO" id="GO:0035615">
    <property type="term" value="F:clathrin adaptor activity"/>
    <property type="evidence" value="ECO:0007669"/>
    <property type="project" value="TreeGrafter"/>
</dbReference>
<feature type="region of interest" description="Disordered" evidence="13">
    <location>
        <begin position="179"/>
        <end position="240"/>
    </location>
</feature>
<dbReference type="GO" id="GO:0006898">
    <property type="term" value="P:receptor-mediated endocytosis"/>
    <property type="evidence" value="ECO:0007669"/>
    <property type="project" value="TreeGrafter"/>
</dbReference>
<dbReference type="SUPFAM" id="SSF50729">
    <property type="entry name" value="PH domain-like"/>
    <property type="match status" value="1"/>
</dbReference>
<dbReference type="InterPro" id="IPR048561">
    <property type="entry name" value="Dab_PTB"/>
</dbReference>
<dbReference type="GO" id="GO:0038024">
    <property type="term" value="F:cargo receptor activity"/>
    <property type="evidence" value="ECO:0007669"/>
    <property type="project" value="TreeGrafter"/>
</dbReference>
<comment type="similarity">
    <text evidence="4">Belongs to the complement C6/C7/C8/C9 family.</text>
</comment>
<keyword evidence="6" id="KW-0963">Cytoplasm</keyword>